<proteinExistence type="predicted"/>
<dbReference type="AlphaFoldDB" id="A0A9X3J569"/>
<protein>
    <submittedName>
        <fullName evidence="2">Uncharacterized protein</fullName>
    </submittedName>
</protein>
<keyword evidence="3" id="KW-1185">Reference proteome</keyword>
<gene>
    <name evidence="2" type="ORF">OU798_02175</name>
</gene>
<feature type="region of interest" description="Disordered" evidence="1">
    <location>
        <begin position="236"/>
        <end position="255"/>
    </location>
</feature>
<accession>A0A9X3J569</accession>
<organism evidence="2 3">
    <name type="scientific">Draconibacterium aestuarii</name>
    <dbReference type="NCBI Taxonomy" id="2998507"/>
    <lineage>
        <taxon>Bacteria</taxon>
        <taxon>Pseudomonadati</taxon>
        <taxon>Bacteroidota</taxon>
        <taxon>Bacteroidia</taxon>
        <taxon>Marinilabiliales</taxon>
        <taxon>Prolixibacteraceae</taxon>
        <taxon>Draconibacterium</taxon>
    </lineage>
</organism>
<reference evidence="2" key="1">
    <citation type="submission" date="2022-11" db="EMBL/GenBank/DDBJ databases">
        <title>Marilongibacter aestuarii gen. nov., sp. nov., isolated from tidal flat sediment.</title>
        <authorList>
            <person name="Jiayan W."/>
        </authorList>
    </citation>
    <scope>NUCLEOTIDE SEQUENCE</scope>
    <source>
        <strain evidence="2">Z1-6</strain>
    </source>
</reference>
<dbReference type="EMBL" id="JAPOHD010000005">
    <property type="protein sequence ID" value="MCY1719131.1"/>
    <property type="molecule type" value="Genomic_DNA"/>
</dbReference>
<feature type="compositionally biased region" description="Polar residues" evidence="1">
    <location>
        <begin position="236"/>
        <end position="247"/>
    </location>
</feature>
<evidence type="ECO:0000256" key="1">
    <source>
        <dbReference type="SAM" id="MobiDB-lite"/>
    </source>
</evidence>
<evidence type="ECO:0000313" key="3">
    <source>
        <dbReference type="Proteomes" id="UP001145087"/>
    </source>
</evidence>
<evidence type="ECO:0000313" key="2">
    <source>
        <dbReference type="EMBL" id="MCY1719131.1"/>
    </source>
</evidence>
<comment type="caution">
    <text evidence="2">The sequence shown here is derived from an EMBL/GenBank/DDBJ whole genome shotgun (WGS) entry which is preliminary data.</text>
</comment>
<dbReference type="Proteomes" id="UP001145087">
    <property type="component" value="Unassembled WGS sequence"/>
</dbReference>
<name>A0A9X3J569_9BACT</name>
<sequence length="512" mass="57796">MKKLIVLTLIFLPLICISQIEIFLKEGKSTLSTNYESAENKELIKLYFNGDKLDSINSVVFSVKEGVIADYKDLSKESQNSYNIKYSIGSLGKSINFYKKNPDQGNRMYYVCDDEFSNSECANLSSPDPTQLLIPIFKRYKNEDIISKRNKRDRILIVDANSNFKEKMNNNIYKIRNDSLRTMHGLIVGSSLSVYITNYNFNSLKNISVSIEGEDYTYSKDISDILQMLGSMDSSQTDTVDQVSSGESKTDQSTRNKDYLETVLNTFSNYKYLNINDYMALSVFKDSLQLLFSKVKMKDNERILLSNVVNWIPQYISLTPIALTVPDKDEISIKMEIEHKNGQEYKSLTRDLGPYKTKGGHATHLSSAFVVTGLVNNKVYTDSSEVQISDTISINELHAFIKDDKVSIGVGVNLETSFRTGRYFRPTVNVGVFVPFEQDITPFLSLGGGGALVLKDVKFSLSGGLAGGFVNRINKKYVDRDLSNITNYAEDLSEKVPKISWQISFGVSWKIN</sequence>
<dbReference type="RefSeq" id="WP_343331467.1">
    <property type="nucleotide sequence ID" value="NZ_JAPOHD010000005.1"/>
</dbReference>